<keyword evidence="2" id="KW-1185">Reference proteome</keyword>
<dbReference type="Proteomes" id="UP000318626">
    <property type="component" value="Chromosome"/>
</dbReference>
<accession>A0A518C609</accession>
<organism evidence="1 2">
    <name type="scientific">Bremerella volcania</name>
    <dbReference type="NCBI Taxonomy" id="2527984"/>
    <lineage>
        <taxon>Bacteria</taxon>
        <taxon>Pseudomonadati</taxon>
        <taxon>Planctomycetota</taxon>
        <taxon>Planctomycetia</taxon>
        <taxon>Pirellulales</taxon>
        <taxon>Pirellulaceae</taxon>
        <taxon>Bremerella</taxon>
    </lineage>
</organism>
<reference evidence="2" key="1">
    <citation type="submission" date="2019-02" db="EMBL/GenBank/DDBJ databases">
        <title>Deep-cultivation of Planctomycetes and their phenomic and genomic characterization uncovers novel biology.</title>
        <authorList>
            <person name="Wiegand S."/>
            <person name="Jogler M."/>
            <person name="Boedeker C."/>
            <person name="Pinto D."/>
            <person name="Vollmers J."/>
            <person name="Rivas-Marin E."/>
            <person name="Kohn T."/>
            <person name="Peeters S.H."/>
            <person name="Heuer A."/>
            <person name="Rast P."/>
            <person name="Oberbeckmann S."/>
            <person name="Bunk B."/>
            <person name="Jeske O."/>
            <person name="Meyerdierks A."/>
            <person name="Storesund J.E."/>
            <person name="Kallscheuer N."/>
            <person name="Luecker S."/>
            <person name="Lage O.M."/>
            <person name="Pohl T."/>
            <person name="Merkel B.J."/>
            <person name="Hornburger P."/>
            <person name="Mueller R.-W."/>
            <person name="Bruemmer F."/>
            <person name="Labrenz M."/>
            <person name="Spormann A.M."/>
            <person name="Op den Camp H."/>
            <person name="Overmann J."/>
            <person name="Amann R."/>
            <person name="Jetten M.S.M."/>
            <person name="Mascher T."/>
            <person name="Medema M.H."/>
            <person name="Devos D.P."/>
            <person name="Kaster A.-K."/>
            <person name="Ovreas L."/>
            <person name="Rohde M."/>
            <person name="Galperin M.Y."/>
            <person name="Jogler C."/>
        </authorList>
    </citation>
    <scope>NUCLEOTIDE SEQUENCE [LARGE SCALE GENOMIC DNA]</scope>
    <source>
        <strain evidence="2">Pan97</strain>
    </source>
</reference>
<dbReference type="AlphaFoldDB" id="A0A518C609"/>
<dbReference type="EMBL" id="CP036289">
    <property type="protein sequence ID" value="QDU74647.1"/>
    <property type="molecule type" value="Genomic_DNA"/>
</dbReference>
<dbReference type="KEGG" id="bvo:Pan97_16590"/>
<name>A0A518C609_9BACT</name>
<protein>
    <submittedName>
        <fullName evidence="1">Uncharacterized protein</fullName>
    </submittedName>
</protein>
<proteinExistence type="predicted"/>
<gene>
    <name evidence="1" type="ORF">Pan97_16590</name>
</gene>
<evidence type="ECO:0000313" key="2">
    <source>
        <dbReference type="Proteomes" id="UP000318626"/>
    </source>
</evidence>
<evidence type="ECO:0000313" key="1">
    <source>
        <dbReference type="EMBL" id="QDU74647.1"/>
    </source>
</evidence>
<sequence>MRMTLSQIWPCWQYSRILRIVHLHFAELATGWLKNGENVWQIRYTQCFLGR</sequence>